<evidence type="ECO:0000259" key="7">
    <source>
        <dbReference type="Pfam" id="PF04542"/>
    </source>
</evidence>
<dbReference type="SUPFAM" id="SSF54427">
    <property type="entry name" value="NTF2-like"/>
    <property type="match status" value="1"/>
</dbReference>
<keyword evidence="4" id="KW-0731">Sigma factor</keyword>
<dbReference type="InterPro" id="IPR039425">
    <property type="entry name" value="RNA_pol_sigma-70-like"/>
</dbReference>
<evidence type="ECO:0000256" key="6">
    <source>
        <dbReference type="ARBA" id="ARBA00023163"/>
    </source>
</evidence>
<dbReference type="GO" id="GO:0006352">
    <property type="term" value="P:DNA-templated transcription initiation"/>
    <property type="evidence" value="ECO:0007669"/>
    <property type="project" value="InterPro"/>
</dbReference>
<dbReference type="GO" id="GO:0003677">
    <property type="term" value="F:DNA binding"/>
    <property type="evidence" value="ECO:0007669"/>
    <property type="project" value="UniProtKB-KW"/>
</dbReference>
<evidence type="ECO:0000259" key="8">
    <source>
        <dbReference type="Pfam" id="PF08281"/>
    </source>
</evidence>
<keyword evidence="5" id="KW-0238">DNA-binding</keyword>
<dbReference type="InterPro" id="IPR007627">
    <property type="entry name" value="RNA_pol_sigma70_r2"/>
</dbReference>
<keyword evidence="10" id="KW-1185">Reference proteome</keyword>
<evidence type="ECO:0000256" key="3">
    <source>
        <dbReference type="ARBA" id="ARBA00023015"/>
    </source>
</evidence>
<geneLocation type="plasmid" evidence="10">
    <name>prccge525c</name>
</geneLocation>
<dbReference type="SUPFAM" id="SSF88659">
    <property type="entry name" value="Sigma3 and sigma4 domains of RNA polymerase sigma factors"/>
    <property type="match status" value="1"/>
</dbReference>
<dbReference type="Pfam" id="PF08281">
    <property type="entry name" value="Sigma70_r4_2"/>
    <property type="match status" value="1"/>
</dbReference>
<keyword evidence="9" id="KW-0614">Plasmid</keyword>
<dbReference type="SUPFAM" id="SSF88946">
    <property type="entry name" value="Sigma2 domain of RNA polymerase sigma factors"/>
    <property type="match status" value="1"/>
</dbReference>
<evidence type="ECO:0000313" key="10">
    <source>
        <dbReference type="Proteomes" id="UP000282195"/>
    </source>
</evidence>
<dbReference type="EMBL" id="CP032695">
    <property type="protein sequence ID" value="AYG62066.1"/>
    <property type="molecule type" value="Genomic_DNA"/>
</dbReference>
<dbReference type="Proteomes" id="UP000282195">
    <property type="component" value="Plasmid pRCCGE525c"/>
</dbReference>
<dbReference type="KEGG" id="rjg:CCGE525_24745"/>
<feature type="domain" description="RNA polymerase sigma factor 70 region 4 type 2" evidence="8">
    <location>
        <begin position="123"/>
        <end position="167"/>
    </location>
</feature>
<dbReference type="Gene3D" id="3.10.450.50">
    <property type="match status" value="1"/>
</dbReference>
<dbReference type="Gene3D" id="1.10.10.10">
    <property type="entry name" value="Winged helix-like DNA-binding domain superfamily/Winged helix DNA-binding domain"/>
    <property type="match status" value="1"/>
</dbReference>
<protein>
    <submittedName>
        <fullName evidence="9">Sigma-70 family RNA polymerase sigma factor</fullName>
    </submittedName>
</protein>
<dbReference type="Gene3D" id="1.10.1740.10">
    <property type="match status" value="1"/>
</dbReference>
<dbReference type="GO" id="GO:0016987">
    <property type="term" value="F:sigma factor activity"/>
    <property type="evidence" value="ECO:0007669"/>
    <property type="project" value="UniProtKB-KW"/>
</dbReference>
<dbReference type="InterPro" id="IPR013325">
    <property type="entry name" value="RNA_pol_sigma_r2"/>
</dbReference>
<dbReference type="InterPro" id="IPR036388">
    <property type="entry name" value="WH-like_DNA-bd_sf"/>
</dbReference>
<dbReference type="InterPro" id="IPR014284">
    <property type="entry name" value="RNA_pol_sigma-70_dom"/>
</dbReference>
<dbReference type="InterPro" id="IPR013249">
    <property type="entry name" value="RNA_pol_sigma70_r4_t2"/>
</dbReference>
<dbReference type="InterPro" id="IPR032710">
    <property type="entry name" value="NTF2-like_dom_sf"/>
</dbReference>
<dbReference type="OrthoDB" id="7193272at2"/>
<evidence type="ECO:0000256" key="5">
    <source>
        <dbReference type="ARBA" id="ARBA00023125"/>
    </source>
</evidence>
<sequence>MNRKQTAGVDEESFLAMVSEIRPELHRYCARLTGSVIDGEDVVQEAIVKAYQTLETLKAKDAWRAWLFRIAHNRALDLLRSRALRAAEPLEAASEMPDDDAPDPLERLMRQEAITTAVSRFVELPTIQRSVVVLKDVLDQSLDDIAGLLEISVDAVKGHLARGRARLREINARAPKRSAIRTHSAENLRYVELFNRRDWESLRALLANDVKLHQATHAVRSGADVGMFFTIYARKAPAIHLAAAWLEGQEVIAVFENGPAPRPNHFMRIEWREGQIAFIRDYRYVPYIVESAELILDS</sequence>
<dbReference type="RefSeq" id="WP_120707003.1">
    <property type="nucleotide sequence ID" value="NZ_CP032695.1"/>
</dbReference>
<name>A0A387G3A6_9HYPH</name>
<comment type="similarity">
    <text evidence="1">Belongs to the sigma-70 factor family. ECF subfamily.</text>
</comment>
<dbReference type="PANTHER" id="PTHR43133:SF8">
    <property type="entry name" value="RNA POLYMERASE SIGMA FACTOR HI_1459-RELATED"/>
    <property type="match status" value="1"/>
</dbReference>
<dbReference type="AlphaFoldDB" id="A0A387G3A6"/>
<evidence type="ECO:0000256" key="4">
    <source>
        <dbReference type="ARBA" id="ARBA00023082"/>
    </source>
</evidence>
<evidence type="ECO:0000313" key="9">
    <source>
        <dbReference type="EMBL" id="AYG62066.1"/>
    </source>
</evidence>
<evidence type="ECO:0000256" key="2">
    <source>
        <dbReference type="ARBA" id="ARBA00011344"/>
    </source>
</evidence>
<reference evidence="9 10" key="1">
    <citation type="submission" date="2018-10" db="EMBL/GenBank/DDBJ databases">
        <title>Rhizobium etli, R. leguminosarum and a new Rhizobium genospecies from Phaseolus dumosus.</title>
        <authorList>
            <person name="Ramirez-Puebla S.T."/>
            <person name="Rogel-Hernandez M.A."/>
            <person name="Guerrero G."/>
            <person name="Ormeno-Orrillo E."/>
            <person name="Martinez-Romero J.C."/>
            <person name="Negrete-Yankelevich S."/>
            <person name="Martinez-Romero E."/>
        </authorList>
    </citation>
    <scope>NUCLEOTIDE SEQUENCE [LARGE SCALE GENOMIC DNA]</scope>
    <source>
        <strain evidence="9 10">CCGE525</strain>
        <plasmid evidence="10">prccge525c</plasmid>
    </source>
</reference>
<dbReference type="NCBIfam" id="TIGR02937">
    <property type="entry name" value="sigma70-ECF"/>
    <property type="match status" value="1"/>
</dbReference>
<comment type="subunit">
    <text evidence="2">Interacts transiently with the RNA polymerase catalytic core formed by RpoA, RpoB, RpoC and RpoZ (2 alpha, 1 beta, 1 beta' and 1 omega subunit) to form the RNA polymerase holoenzyme that can initiate transcription.</text>
</comment>
<gene>
    <name evidence="9" type="ORF">CCGE525_24745</name>
</gene>
<feature type="domain" description="RNA polymerase sigma-70 region 2" evidence="7">
    <location>
        <begin position="17"/>
        <end position="83"/>
    </location>
</feature>
<dbReference type="InterPro" id="IPR013324">
    <property type="entry name" value="RNA_pol_sigma_r3/r4-like"/>
</dbReference>
<dbReference type="Pfam" id="PF04542">
    <property type="entry name" value="Sigma70_r2"/>
    <property type="match status" value="1"/>
</dbReference>
<keyword evidence="3" id="KW-0805">Transcription regulation</keyword>
<keyword evidence="6" id="KW-0804">Transcription</keyword>
<dbReference type="PANTHER" id="PTHR43133">
    <property type="entry name" value="RNA POLYMERASE ECF-TYPE SIGMA FACTO"/>
    <property type="match status" value="1"/>
</dbReference>
<accession>A0A387G3A6</accession>
<organism evidence="9 10">
    <name type="scientific">Rhizobium jaguaris</name>
    <dbReference type="NCBI Taxonomy" id="1312183"/>
    <lineage>
        <taxon>Bacteria</taxon>
        <taxon>Pseudomonadati</taxon>
        <taxon>Pseudomonadota</taxon>
        <taxon>Alphaproteobacteria</taxon>
        <taxon>Hyphomicrobiales</taxon>
        <taxon>Rhizobiaceae</taxon>
        <taxon>Rhizobium/Agrobacterium group</taxon>
        <taxon>Rhizobium</taxon>
    </lineage>
</organism>
<evidence type="ECO:0000256" key="1">
    <source>
        <dbReference type="ARBA" id="ARBA00010641"/>
    </source>
</evidence>
<proteinExistence type="inferred from homology"/>